<comment type="caution">
    <text evidence="1">The sequence shown here is derived from an EMBL/GenBank/DDBJ whole genome shotgun (WGS) entry which is preliminary data.</text>
</comment>
<protein>
    <submittedName>
        <fullName evidence="1">Uncharacterized protein</fullName>
    </submittedName>
</protein>
<evidence type="ECO:0000313" key="1">
    <source>
        <dbReference type="EMBL" id="KAK7548814.1"/>
    </source>
</evidence>
<sequence length="292" mass="33538">MDNTESLMATFTHRSEAIFAALCKAEKFKNGETIRLKAFTDQLLHENDMLRSNLSSGSPTIPAEILRILRSAPMKSLSIPSTAMFDQLMPELAGYEIDYDDDFRKHDDYITIIAAFRRFQAGENGLDQAAKIIQSLASENYILRLKNVALTSEDEQREFLRSHGKPFNAKVFRRKVPDHVSSKVHAKSNDYFGAFYEFYDAHKDKTLVLKELKELPTTSTTKAFYHPFHSRYIPSFWGKGVVYDGAEAVWEVADDDQLYFLAGYMNTGEPGEKERWIPNLHGQGQMLEWLWE</sequence>
<keyword evidence="2" id="KW-1185">Reference proteome</keyword>
<accession>A0ABR1MGQ3</accession>
<evidence type="ECO:0000313" key="2">
    <source>
        <dbReference type="Proteomes" id="UP001365128"/>
    </source>
</evidence>
<gene>
    <name evidence="1" type="ORF">IWX46DRAFT_655155</name>
</gene>
<proteinExistence type="predicted"/>
<name>A0ABR1MGQ3_9PEZI</name>
<organism evidence="1 2">
    <name type="scientific">Phyllosticta citricarpa</name>
    <dbReference type="NCBI Taxonomy" id="55181"/>
    <lineage>
        <taxon>Eukaryota</taxon>
        <taxon>Fungi</taxon>
        <taxon>Dikarya</taxon>
        <taxon>Ascomycota</taxon>
        <taxon>Pezizomycotina</taxon>
        <taxon>Dothideomycetes</taxon>
        <taxon>Dothideomycetes incertae sedis</taxon>
        <taxon>Botryosphaeriales</taxon>
        <taxon>Phyllostictaceae</taxon>
        <taxon>Phyllosticta</taxon>
    </lineage>
</organism>
<dbReference type="EMBL" id="JBBPDW010000010">
    <property type="protein sequence ID" value="KAK7548814.1"/>
    <property type="molecule type" value="Genomic_DNA"/>
</dbReference>
<dbReference type="Proteomes" id="UP001365128">
    <property type="component" value="Unassembled WGS sequence"/>
</dbReference>
<reference evidence="1 2" key="1">
    <citation type="submission" date="2024-04" db="EMBL/GenBank/DDBJ databases">
        <title>Phyllosticta paracitricarpa is synonymous to the EU quarantine fungus P. citricarpa based on phylogenomic analyses.</title>
        <authorList>
            <consortium name="Lawrence Berkeley National Laboratory"/>
            <person name="Van Ingen-Buijs V.A."/>
            <person name="Van Westerhoven A.C."/>
            <person name="Haridas S."/>
            <person name="Skiadas P."/>
            <person name="Martin F."/>
            <person name="Groenewald J.Z."/>
            <person name="Crous P.W."/>
            <person name="Seidl M.F."/>
        </authorList>
    </citation>
    <scope>NUCLEOTIDE SEQUENCE [LARGE SCALE GENOMIC DNA]</scope>
    <source>
        <strain evidence="1 2">CBS 122670</strain>
    </source>
</reference>